<gene>
    <name evidence="3" type="ORF">KV203_01505</name>
</gene>
<feature type="transmembrane region" description="Helical" evidence="2">
    <location>
        <begin position="335"/>
        <end position="358"/>
    </location>
</feature>
<dbReference type="RefSeq" id="WP_066466987.1">
    <property type="nucleotide sequence ID" value="NZ_CBCRUZ010000026.1"/>
</dbReference>
<name>A0ABX8SA17_9ACTN</name>
<feature type="region of interest" description="Disordered" evidence="1">
    <location>
        <begin position="742"/>
        <end position="762"/>
    </location>
</feature>
<reference evidence="3" key="1">
    <citation type="submission" date="2021-07" db="EMBL/GenBank/DDBJ databases">
        <title>Candidatus Kaistella beijingensis sp. nov. isolated from a municipal wastewater treatment plant is involved in sludge foaming.</title>
        <authorList>
            <person name="Song Y."/>
            <person name="Liu S.-J."/>
        </authorList>
    </citation>
    <scope>NUCLEOTIDE SEQUENCE</scope>
    <source>
        <strain evidence="3">DSM 43998</strain>
    </source>
</reference>
<feature type="transmembrane region" description="Helical" evidence="2">
    <location>
        <begin position="435"/>
        <end position="456"/>
    </location>
</feature>
<feature type="transmembrane region" description="Helical" evidence="2">
    <location>
        <begin position="258"/>
        <end position="280"/>
    </location>
</feature>
<dbReference type="SUPFAM" id="SSF53474">
    <property type="entry name" value="alpha/beta-Hydrolases"/>
    <property type="match status" value="1"/>
</dbReference>
<accession>A0ABX8SA17</accession>
<dbReference type="Gene3D" id="3.40.50.1820">
    <property type="entry name" value="alpha/beta hydrolase"/>
    <property type="match status" value="1"/>
</dbReference>
<feature type="transmembrane region" description="Helical" evidence="2">
    <location>
        <begin position="172"/>
        <end position="190"/>
    </location>
</feature>
<dbReference type="Proteomes" id="UP000887023">
    <property type="component" value="Chromosome"/>
</dbReference>
<evidence type="ECO:0000256" key="1">
    <source>
        <dbReference type="SAM" id="MobiDB-lite"/>
    </source>
</evidence>
<sequence>MTNGGSSGDDRSGAVVELRVHGVSGTGPDALLGSSAGESVRVAGDARAGFYRLPAAAPAGSGPAWRRVVEAYSWGGLTSGPASRAVWLLFLPFILIDLAHWMLPPPTRHRRFASIAVGLLRLLALSFTLTLLLAGAAAVLDSAVWQCGSTDRCHDSFGPAFFFAGWERGPQLAFGALPLVAVIAVLWLLGRENLRYDPDRTPPDPAVLRDEVPLAAAEFWFADDSIRRLRACHVTAWAAGLAAIVLAAPTRYATGGRWVGLGLLSLNALILAVVIAATAWNRTTGRGGASADRSTRPLSALRWLSLAVLAGSLVWTAVAAVDYPAPPTHLPGLRGAIYVVLAVQVGLLAGLLGAIALAKRTVPAAADPVGHRATLRGYTAWYVALIGWLVGGAFSVGLGLLAAELLGDVVVSTARAEALLAMPGEAAPIIVAPPYAWAAVAIVGLLLVAAVAAVVLRQLGRTRARQAIAGVLDDYPGARADDPRIARIARARASASLADLLTVTVAGLALATVAGMAAMAWWYFSDQGGFEALPGRASTLTAASVLITAGMVGALGALVVAAYRDRGLRREVAVLWDVVTFWPRANHPLTPPCYGARTVPELRARLGELAADPQRRVVLSAHSQGSVIAAAALLQHRPNPERIGLLSFGSPLRRLYTGNFPAYFGPAALSALRDRQPARWINLWAYTDPIGGWVLDPRPGAVDRRLLDARTLADVPDGICGHSGFWTRPEYADAIGELQSDLLPAGTPLDPGPTVRPTETDL</sequence>
<keyword evidence="2" id="KW-0812">Transmembrane</keyword>
<dbReference type="InterPro" id="IPR029058">
    <property type="entry name" value="AB_hydrolase_fold"/>
</dbReference>
<protein>
    <recommendedName>
        <fullName evidence="5">Integral membrane protein</fullName>
    </recommendedName>
</protein>
<feature type="transmembrane region" description="Helical" evidence="2">
    <location>
        <begin position="115"/>
        <end position="140"/>
    </location>
</feature>
<feature type="transmembrane region" description="Helical" evidence="2">
    <location>
        <begin position="85"/>
        <end position="103"/>
    </location>
</feature>
<organism evidence="3 4">
    <name type="scientific">Skermania pinensis</name>
    <dbReference type="NCBI Taxonomy" id="39122"/>
    <lineage>
        <taxon>Bacteria</taxon>
        <taxon>Bacillati</taxon>
        <taxon>Actinomycetota</taxon>
        <taxon>Actinomycetes</taxon>
        <taxon>Mycobacteriales</taxon>
        <taxon>Gordoniaceae</taxon>
        <taxon>Skermania</taxon>
    </lineage>
</organism>
<evidence type="ECO:0000313" key="3">
    <source>
        <dbReference type="EMBL" id="QXQ14151.1"/>
    </source>
</evidence>
<keyword evidence="4" id="KW-1185">Reference proteome</keyword>
<feature type="transmembrane region" description="Helical" evidence="2">
    <location>
        <begin position="379"/>
        <end position="403"/>
    </location>
</feature>
<feature type="transmembrane region" description="Helical" evidence="2">
    <location>
        <begin position="234"/>
        <end position="252"/>
    </location>
</feature>
<dbReference type="EMBL" id="CP079105">
    <property type="protein sequence ID" value="QXQ14151.1"/>
    <property type="molecule type" value="Genomic_DNA"/>
</dbReference>
<feature type="transmembrane region" description="Helical" evidence="2">
    <location>
        <begin position="497"/>
        <end position="523"/>
    </location>
</feature>
<keyword evidence="2" id="KW-1133">Transmembrane helix</keyword>
<evidence type="ECO:0008006" key="5">
    <source>
        <dbReference type="Google" id="ProtNLM"/>
    </source>
</evidence>
<feature type="transmembrane region" description="Helical" evidence="2">
    <location>
        <begin position="301"/>
        <end position="323"/>
    </location>
</feature>
<evidence type="ECO:0000313" key="4">
    <source>
        <dbReference type="Proteomes" id="UP000887023"/>
    </source>
</evidence>
<keyword evidence="2" id="KW-0472">Membrane</keyword>
<feature type="transmembrane region" description="Helical" evidence="2">
    <location>
        <begin position="543"/>
        <end position="563"/>
    </location>
</feature>
<proteinExistence type="predicted"/>
<evidence type="ECO:0000256" key="2">
    <source>
        <dbReference type="SAM" id="Phobius"/>
    </source>
</evidence>